<organism evidence="7 8">
    <name type="scientific">Ignavigranum ruoffiae</name>
    <dbReference type="NCBI Taxonomy" id="89093"/>
    <lineage>
        <taxon>Bacteria</taxon>
        <taxon>Bacillati</taxon>
        <taxon>Bacillota</taxon>
        <taxon>Bacilli</taxon>
        <taxon>Lactobacillales</taxon>
        <taxon>Aerococcaceae</taxon>
        <taxon>Ignavigranum</taxon>
    </lineage>
</organism>
<keyword evidence="3" id="KW-0378">Hydrolase</keyword>
<dbReference type="PANTHER" id="PTHR47359:SF3">
    <property type="entry name" value="NLP_P60 DOMAIN-CONTAINING PROTEIN-RELATED"/>
    <property type="match status" value="1"/>
</dbReference>
<dbReference type="STRING" id="89093.SAMN04488558_10387"/>
<dbReference type="OrthoDB" id="1654978at2"/>
<keyword evidence="4" id="KW-0788">Thiol protease</keyword>
<feature type="region of interest" description="Disordered" evidence="5">
    <location>
        <begin position="221"/>
        <end position="241"/>
    </location>
</feature>
<evidence type="ECO:0000259" key="6">
    <source>
        <dbReference type="PROSITE" id="PS51935"/>
    </source>
</evidence>
<dbReference type="AlphaFoldDB" id="A0A1H9BSF8"/>
<evidence type="ECO:0000256" key="5">
    <source>
        <dbReference type="SAM" id="MobiDB-lite"/>
    </source>
</evidence>
<dbReference type="InterPro" id="IPR010572">
    <property type="entry name" value="Tail_dom"/>
</dbReference>
<dbReference type="EMBL" id="FOEN01000003">
    <property type="protein sequence ID" value="SEP91896.1"/>
    <property type="molecule type" value="Genomic_DNA"/>
</dbReference>
<reference evidence="7 8" key="1">
    <citation type="submission" date="2016-10" db="EMBL/GenBank/DDBJ databases">
        <authorList>
            <person name="de Groot N.N."/>
        </authorList>
    </citation>
    <scope>NUCLEOTIDE SEQUENCE [LARGE SCALE GENOMIC DNA]</scope>
    <source>
        <strain evidence="7 8">DSM 15695</strain>
    </source>
</reference>
<feature type="domain" description="NlpC/P60" evidence="6">
    <location>
        <begin position="244"/>
        <end position="371"/>
    </location>
</feature>
<keyword evidence="8" id="KW-1185">Reference proteome</keyword>
<dbReference type="PROSITE" id="PS51935">
    <property type="entry name" value="NLPC_P60"/>
    <property type="match status" value="1"/>
</dbReference>
<dbReference type="Pfam" id="PF06605">
    <property type="entry name" value="Prophage_tail"/>
    <property type="match status" value="1"/>
</dbReference>
<dbReference type="InterPro" id="IPR000064">
    <property type="entry name" value="NLP_P60_dom"/>
</dbReference>
<keyword evidence="2" id="KW-0645">Protease</keyword>
<dbReference type="GO" id="GO:0008234">
    <property type="term" value="F:cysteine-type peptidase activity"/>
    <property type="evidence" value="ECO:0007669"/>
    <property type="project" value="UniProtKB-KW"/>
</dbReference>
<evidence type="ECO:0000256" key="4">
    <source>
        <dbReference type="ARBA" id="ARBA00022807"/>
    </source>
</evidence>
<protein>
    <submittedName>
        <fullName evidence="7">NlpC/P60 family protein</fullName>
    </submittedName>
</protein>
<evidence type="ECO:0000256" key="1">
    <source>
        <dbReference type="ARBA" id="ARBA00007074"/>
    </source>
</evidence>
<dbReference type="GO" id="GO:0006508">
    <property type="term" value="P:proteolysis"/>
    <property type="evidence" value="ECO:0007669"/>
    <property type="project" value="UniProtKB-KW"/>
</dbReference>
<dbReference type="InterPro" id="IPR038765">
    <property type="entry name" value="Papain-like_cys_pep_sf"/>
</dbReference>
<dbReference type="Proteomes" id="UP000198833">
    <property type="component" value="Unassembled WGS sequence"/>
</dbReference>
<dbReference type="Gene3D" id="3.90.1720.10">
    <property type="entry name" value="endopeptidase domain like (from Nostoc punctiforme)"/>
    <property type="match status" value="1"/>
</dbReference>
<evidence type="ECO:0000313" key="8">
    <source>
        <dbReference type="Proteomes" id="UP000198833"/>
    </source>
</evidence>
<accession>A0A1H9BSF8</accession>
<dbReference type="InterPro" id="IPR051794">
    <property type="entry name" value="PG_Endopeptidase_C40"/>
</dbReference>
<gene>
    <name evidence="7" type="ORF">SAMN04488558_10387</name>
</gene>
<comment type="similarity">
    <text evidence="1">Belongs to the peptidase C40 family.</text>
</comment>
<dbReference type="RefSeq" id="WP_092570845.1">
    <property type="nucleotide sequence ID" value="NZ_FOEN01000003.1"/>
</dbReference>
<evidence type="ECO:0000256" key="3">
    <source>
        <dbReference type="ARBA" id="ARBA00022801"/>
    </source>
</evidence>
<name>A0A1H9BSF8_9LACT</name>
<dbReference type="Pfam" id="PF00877">
    <property type="entry name" value="NLPC_P60"/>
    <property type="match status" value="1"/>
</dbReference>
<evidence type="ECO:0000313" key="7">
    <source>
        <dbReference type="EMBL" id="SEP91896.1"/>
    </source>
</evidence>
<evidence type="ECO:0000256" key="2">
    <source>
        <dbReference type="ARBA" id="ARBA00022670"/>
    </source>
</evidence>
<sequence>MIRIIDRTFKPVDVLTNDAPNGLTFYDDQLKTSIASGLYTLELKVHKTNDHRSQALEVGNMLEMYNKNRKQLLLTITNVVENRYEKTIFAEDANISMLNGFADPIETPNSRERLSYYTNALLEGTDYEVLVDESDTTKVVEFQGSERRLEMLRKLATEFGVELEFSVRYKVGFPPVFYVSFLKYRFEGSFGFRVSSDDLLGPVEKTVDYYNVITKLNVRGKQKEEKTQTVTPKQPAPKPQPQVDNLIEKVIEIAMAQRGKRYVWGANGPANFDCSGLMNYSFKNAGYTNWPNWRCTTNTYWSQQGPFYRVNSNERKRGDLVLMDTGYTWPGDANHVGLYLGNGEMVHAGDPVQVAKTSHFTVLGYVRVRKP</sequence>
<dbReference type="PANTHER" id="PTHR47359">
    <property type="entry name" value="PEPTIDOGLYCAN DL-ENDOPEPTIDASE CWLO"/>
    <property type="match status" value="1"/>
</dbReference>
<dbReference type="SUPFAM" id="SSF54001">
    <property type="entry name" value="Cysteine proteinases"/>
    <property type="match status" value="1"/>
</dbReference>
<proteinExistence type="inferred from homology"/>